<dbReference type="GO" id="GO:0009003">
    <property type="term" value="F:signal peptidase activity"/>
    <property type="evidence" value="ECO:0007669"/>
    <property type="project" value="UniProtKB-EC"/>
</dbReference>
<dbReference type="NCBIfam" id="TIGR02227">
    <property type="entry name" value="sigpep_I_bact"/>
    <property type="match status" value="1"/>
</dbReference>
<evidence type="ECO:0000256" key="11">
    <source>
        <dbReference type="PIRSR" id="PIRSR600223-1"/>
    </source>
</evidence>
<dbReference type="FunFam" id="2.10.109.10:FF:000008">
    <property type="entry name" value="Signal peptidase I"/>
    <property type="match status" value="1"/>
</dbReference>
<keyword evidence="7 12" id="KW-0812">Transmembrane</keyword>
<dbReference type="Proteomes" id="UP000480246">
    <property type="component" value="Unassembled WGS sequence"/>
</dbReference>
<dbReference type="Pfam" id="PF10502">
    <property type="entry name" value="Peptidase_S26"/>
    <property type="match status" value="1"/>
</dbReference>
<dbReference type="PANTHER" id="PTHR43390:SF1">
    <property type="entry name" value="CHLOROPLAST PROCESSING PEPTIDASE"/>
    <property type="match status" value="1"/>
</dbReference>
<accession>A0A7C8GUU5</accession>
<evidence type="ECO:0000256" key="3">
    <source>
        <dbReference type="ARBA" id="ARBA00009370"/>
    </source>
</evidence>
<keyword evidence="5" id="KW-1003">Cell membrane</keyword>
<dbReference type="PROSITE" id="PS00760">
    <property type="entry name" value="SPASE_I_2"/>
    <property type="match status" value="1"/>
</dbReference>
<keyword evidence="15" id="KW-1185">Reference proteome</keyword>
<feature type="domain" description="Peptidase S26" evidence="13">
    <location>
        <begin position="8"/>
        <end position="176"/>
    </location>
</feature>
<dbReference type="PANTHER" id="PTHR43390">
    <property type="entry name" value="SIGNAL PEPTIDASE I"/>
    <property type="match status" value="1"/>
</dbReference>
<comment type="caution">
    <text evidence="14">The sequence shown here is derived from an EMBL/GenBank/DDBJ whole genome shotgun (WGS) entry which is preliminary data.</text>
</comment>
<dbReference type="GO" id="GO:0006465">
    <property type="term" value="P:signal peptide processing"/>
    <property type="evidence" value="ECO:0007669"/>
    <property type="project" value="InterPro"/>
</dbReference>
<keyword evidence="9 12" id="KW-1133">Transmembrane helix</keyword>
<keyword evidence="10 12" id="KW-0472">Membrane</keyword>
<evidence type="ECO:0000256" key="9">
    <source>
        <dbReference type="ARBA" id="ARBA00022989"/>
    </source>
</evidence>
<dbReference type="EC" id="3.4.21.89" evidence="4 12"/>
<keyword evidence="8 12" id="KW-0378">Hydrolase</keyword>
<feature type="active site" evidence="11">
    <location>
        <position position="80"/>
    </location>
</feature>
<evidence type="ECO:0000313" key="15">
    <source>
        <dbReference type="Proteomes" id="UP000480246"/>
    </source>
</evidence>
<dbReference type="CDD" id="cd06530">
    <property type="entry name" value="S26_SPase_I"/>
    <property type="match status" value="1"/>
</dbReference>
<dbReference type="InterPro" id="IPR036286">
    <property type="entry name" value="LexA/Signal_pep-like_sf"/>
</dbReference>
<dbReference type="InterPro" id="IPR019757">
    <property type="entry name" value="Pept_S26A_signal_pept_1_Lys-AS"/>
</dbReference>
<gene>
    <name evidence="14" type="primary">lepB</name>
    <name evidence="14" type="ORF">F9U64_03630</name>
</gene>
<evidence type="ECO:0000256" key="5">
    <source>
        <dbReference type="ARBA" id="ARBA00022475"/>
    </source>
</evidence>
<evidence type="ECO:0000256" key="1">
    <source>
        <dbReference type="ARBA" id="ARBA00000677"/>
    </source>
</evidence>
<dbReference type="GO" id="GO:0005886">
    <property type="term" value="C:plasma membrane"/>
    <property type="evidence" value="ECO:0007669"/>
    <property type="project" value="UniProtKB-SubCell"/>
</dbReference>
<comment type="catalytic activity">
    <reaction evidence="1 12">
        <text>Cleavage of hydrophobic, N-terminal signal or leader sequences from secreted and periplasmic proteins.</text>
        <dbReference type="EC" id="3.4.21.89"/>
    </reaction>
</comment>
<reference evidence="14 15" key="1">
    <citation type="submission" date="2019-10" db="EMBL/GenBank/DDBJ databases">
        <title>Gracilibacillus sp. nov. isolated from rice seeds.</title>
        <authorList>
            <person name="He S."/>
        </authorList>
    </citation>
    <scope>NUCLEOTIDE SEQUENCE [LARGE SCALE GENOMIC DNA]</scope>
    <source>
        <strain evidence="14 15">TD8</strain>
    </source>
</reference>
<dbReference type="RefSeq" id="WP_153401648.1">
    <property type="nucleotide sequence ID" value="NZ_ML762425.1"/>
</dbReference>
<proteinExistence type="inferred from homology"/>
<evidence type="ECO:0000256" key="2">
    <source>
        <dbReference type="ARBA" id="ARBA00004401"/>
    </source>
</evidence>
<evidence type="ECO:0000256" key="6">
    <source>
        <dbReference type="ARBA" id="ARBA00022670"/>
    </source>
</evidence>
<organism evidence="14 15">
    <name type="scientific">Gracilibacillus oryzae</name>
    <dbReference type="NCBI Taxonomy" id="1672701"/>
    <lineage>
        <taxon>Bacteria</taxon>
        <taxon>Bacillati</taxon>
        <taxon>Bacillota</taxon>
        <taxon>Bacilli</taxon>
        <taxon>Bacillales</taxon>
        <taxon>Bacillaceae</taxon>
        <taxon>Gracilibacillus</taxon>
    </lineage>
</organism>
<keyword evidence="6 12" id="KW-0645">Protease</keyword>
<dbReference type="GO" id="GO:0004252">
    <property type="term" value="F:serine-type endopeptidase activity"/>
    <property type="evidence" value="ECO:0007669"/>
    <property type="project" value="InterPro"/>
</dbReference>
<feature type="transmembrane region" description="Helical" evidence="12">
    <location>
        <begin position="12"/>
        <end position="35"/>
    </location>
</feature>
<dbReference type="InterPro" id="IPR019533">
    <property type="entry name" value="Peptidase_S26"/>
</dbReference>
<evidence type="ECO:0000256" key="4">
    <source>
        <dbReference type="ARBA" id="ARBA00013208"/>
    </source>
</evidence>
<dbReference type="OrthoDB" id="9802919at2"/>
<dbReference type="EMBL" id="WEID01000015">
    <property type="protein sequence ID" value="KAB8138718.1"/>
    <property type="molecule type" value="Genomic_DNA"/>
</dbReference>
<evidence type="ECO:0000256" key="10">
    <source>
        <dbReference type="ARBA" id="ARBA00023136"/>
    </source>
</evidence>
<evidence type="ECO:0000313" key="14">
    <source>
        <dbReference type="EMBL" id="KAB8138718.1"/>
    </source>
</evidence>
<comment type="similarity">
    <text evidence="3 12">Belongs to the peptidase S26 family.</text>
</comment>
<dbReference type="AlphaFoldDB" id="A0A7C8GUU5"/>
<comment type="subcellular location">
    <subcellularLocation>
        <location evidence="2">Cell membrane</location>
        <topology evidence="2">Single-pass type II membrane protein</topology>
    </subcellularLocation>
    <subcellularLocation>
        <location evidence="12">Membrane</location>
        <topology evidence="12">Single-pass type II membrane protein</topology>
    </subcellularLocation>
</comment>
<dbReference type="PROSITE" id="PS00761">
    <property type="entry name" value="SPASE_I_3"/>
    <property type="match status" value="1"/>
</dbReference>
<evidence type="ECO:0000256" key="7">
    <source>
        <dbReference type="ARBA" id="ARBA00022692"/>
    </source>
</evidence>
<evidence type="ECO:0000256" key="8">
    <source>
        <dbReference type="ARBA" id="ARBA00022801"/>
    </source>
</evidence>
<sequence length="185" mass="20955">MSAKKSDWIDWLKTIIITVIVIVLIRMFIAVPIVVEGPSMLPTLENNDRLIVDKISLVFKDPERFDVVTFHATEKKDYIKRVIGLPGDNIEYRDDQLYVNGELVEEPYLQEAKQKLDPNATYTTDFTLEDIPGGSITVPDGHVFVLGDNRKNSTDSRHLGFIPLEQIVGIARLSYWPVTNIGIVD</sequence>
<dbReference type="SUPFAM" id="SSF51306">
    <property type="entry name" value="LexA/Signal peptidase"/>
    <property type="match status" value="1"/>
</dbReference>
<dbReference type="InterPro" id="IPR019758">
    <property type="entry name" value="Pept_S26A_signal_pept_1_CS"/>
</dbReference>
<evidence type="ECO:0000256" key="12">
    <source>
        <dbReference type="RuleBase" id="RU362042"/>
    </source>
</evidence>
<dbReference type="Gene3D" id="2.10.109.10">
    <property type="entry name" value="Umud Fragment, subunit A"/>
    <property type="match status" value="1"/>
</dbReference>
<dbReference type="PRINTS" id="PR00727">
    <property type="entry name" value="LEADERPTASE"/>
</dbReference>
<dbReference type="InterPro" id="IPR000223">
    <property type="entry name" value="Pept_S26A_signal_pept_1"/>
</dbReference>
<protein>
    <recommendedName>
        <fullName evidence="4 12">Signal peptidase I</fullName>
        <ecNumber evidence="4 12">3.4.21.89</ecNumber>
    </recommendedName>
</protein>
<feature type="active site" evidence="11">
    <location>
        <position position="39"/>
    </location>
</feature>
<evidence type="ECO:0000259" key="13">
    <source>
        <dbReference type="Pfam" id="PF10502"/>
    </source>
</evidence>
<name>A0A7C8GUU5_9BACI</name>